<name>A0A0C5W6U8_9FLAO</name>
<dbReference type="CDD" id="cd02440">
    <property type="entry name" value="AdoMet_MTases"/>
    <property type="match status" value="1"/>
</dbReference>
<dbReference type="Proteomes" id="UP000032229">
    <property type="component" value="Chromosome"/>
</dbReference>
<dbReference type="GO" id="GO:0032259">
    <property type="term" value="P:methylation"/>
    <property type="evidence" value="ECO:0007669"/>
    <property type="project" value="UniProtKB-KW"/>
</dbReference>
<dbReference type="Pfam" id="PF13489">
    <property type="entry name" value="Methyltransf_23"/>
    <property type="match status" value="1"/>
</dbReference>
<organism evidence="1 2">
    <name type="scientific">Siansivirga zeaxanthinifaciens CC-SAMT-1</name>
    <dbReference type="NCBI Taxonomy" id="1454006"/>
    <lineage>
        <taxon>Bacteria</taxon>
        <taxon>Pseudomonadati</taxon>
        <taxon>Bacteroidota</taxon>
        <taxon>Flavobacteriia</taxon>
        <taxon>Flavobacteriales</taxon>
        <taxon>Flavobacteriaceae</taxon>
        <taxon>Siansivirga</taxon>
    </lineage>
</organism>
<keyword evidence="1" id="KW-0808">Transferase</keyword>
<dbReference type="SUPFAM" id="SSF53335">
    <property type="entry name" value="S-adenosyl-L-methionine-dependent methyltransferases"/>
    <property type="match status" value="1"/>
</dbReference>
<dbReference type="Gene3D" id="3.40.50.150">
    <property type="entry name" value="Vaccinia Virus protein VP39"/>
    <property type="match status" value="1"/>
</dbReference>
<keyword evidence="1" id="KW-0489">Methyltransferase</keyword>
<dbReference type="OrthoDB" id="2370471at2"/>
<evidence type="ECO:0000313" key="2">
    <source>
        <dbReference type="Proteomes" id="UP000032229"/>
    </source>
</evidence>
<dbReference type="PANTHER" id="PTHR43861">
    <property type="entry name" value="TRANS-ACONITATE 2-METHYLTRANSFERASE-RELATED"/>
    <property type="match status" value="1"/>
</dbReference>
<dbReference type="STRING" id="1454006.AW14_03780"/>
<dbReference type="KEGG" id="sze:AW14_03780"/>
<reference evidence="1 2" key="1">
    <citation type="submission" date="2014-02" db="EMBL/GenBank/DDBJ databases">
        <authorList>
            <person name="Young C.-C."/>
            <person name="Hameed A."/>
            <person name="Huang H.-C."/>
            <person name="Shahina M."/>
        </authorList>
    </citation>
    <scope>NUCLEOTIDE SEQUENCE [LARGE SCALE GENOMIC DNA]</scope>
    <source>
        <strain evidence="1 2">CC-SAMT-1</strain>
    </source>
</reference>
<proteinExistence type="predicted"/>
<evidence type="ECO:0000313" key="1">
    <source>
        <dbReference type="EMBL" id="AJR02888.1"/>
    </source>
</evidence>
<dbReference type="RefSeq" id="WP_044637589.1">
    <property type="nucleotide sequence ID" value="NZ_CP007202.1"/>
</dbReference>
<dbReference type="HOGENOM" id="CLU_068669_1_0_10"/>
<dbReference type="GO" id="GO:0008168">
    <property type="term" value="F:methyltransferase activity"/>
    <property type="evidence" value="ECO:0007669"/>
    <property type="project" value="UniProtKB-KW"/>
</dbReference>
<accession>A0A0C5W6U8</accession>
<protein>
    <submittedName>
        <fullName evidence="1">Methyltransferase</fullName>
    </submittedName>
</protein>
<dbReference type="InterPro" id="IPR029063">
    <property type="entry name" value="SAM-dependent_MTases_sf"/>
</dbReference>
<keyword evidence="2" id="KW-1185">Reference proteome</keyword>
<sequence>MLKEPSNKSYLEVKDFSVSGEWFQLKQNSQFGFLETTPQPSLDKLSDYYISDDYISHTDAKRNLFEKMYHAVRRIALKQKLQLINKYSTSSKQLLDIGCGTGEFLKVAQENNWNVSGLEPNLQAREIANNKTNGKVLDVTDAASLKANSFDVITLWHVLEHVPNLDQQIHTIKTLLKLDGTLIIAVPNHNSFDANYYKSFWAAFDVPRHLWHFNKTAISKLFSHAGFQLVDVKPMYFDTFYVSLLSEKYKTGKMNFLKGIYIGMLSNLKSLRSKECSSLIYILKRSEN</sequence>
<dbReference type="AlphaFoldDB" id="A0A0C5W6U8"/>
<dbReference type="EMBL" id="CP007202">
    <property type="protein sequence ID" value="AJR02888.1"/>
    <property type="molecule type" value="Genomic_DNA"/>
</dbReference>
<gene>
    <name evidence="1" type="ORF">AW14_03780</name>
</gene>
<dbReference type="PATRIC" id="fig|1454006.5.peg.734"/>